<dbReference type="Proteomes" id="UP000035369">
    <property type="component" value="Unassembled WGS sequence"/>
</dbReference>
<dbReference type="InterPro" id="IPR036929">
    <property type="entry name" value="DsbDN_sf"/>
</dbReference>
<evidence type="ECO:0000256" key="1">
    <source>
        <dbReference type="SAM" id="SignalP"/>
    </source>
</evidence>
<keyword evidence="1" id="KW-0732">Signal</keyword>
<sequence>MQRIALLLAMLASAPLALAAYDEPLSAAQAFRPTLSAYDANTLVISFQIPEGYYLYRDRLSIIDTQGFQLTSYQIGGTKVIDDPVAGREEVLDAGSRVVVRGMSTDQASGVRLRLKMQGCLKDQLCYPAEVRTLTTR</sequence>
<dbReference type="SUPFAM" id="SSF74863">
    <property type="entry name" value="Thiol:disulfide interchange protein DsbD, N-terminal domain (DsbD-alpha)"/>
    <property type="match status" value="1"/>
</dbReference>
<protein>
    <recommendedName>
        <fullName evidence="2">Thiol:disulfide interchange protein DsbD N-terminal domain-containing protein</fullName>
    </recommendedName>
</protein>
<dbReference type="EMBL" id="JAAGYU010000133">
    <property type="protein sequence ID" value="NEL78440.1"/>
    <property type="molecule type" value="Genomic_DNA"/>
</dbReference>
<accession>A0A6L9VTY3</accession>
<dbReference type="RefSeq" id="WP_046932370.1">
    <property type="nucleotide sequence ID" value="NZ_JAKHFX010000008.1"/>
</dbReference>
<reference evidence="4 6" key="2">
    <citation type="submission" date="2019-11" db="EMBL/GenBank/DDBJ databases">
        <title>Genome-resolved metagenomics to study the prevalence of co-infection and intraspecific heterogeneity among plant pathogen metapopulations.</title>
        <authorList>
            <person name="Newberry E."/>
            <person name="Bhandari R."/>
            <person name="Kemble J."/>
            <person name="Sikora E."/>
            <person name="Potnis N."/>
        </authorList>
    </citation>
    <scope>NUCLEOTIDE SEQUENCE [LARGE SCALE GENOMIC DNA]</scope>
    <source>
        <strain evidence="4">Xp_Tom_Tuscaloosa_18b</strain>
    </source>
</reference>
<evidence type="ECO:0000259" key="2">
    <source>
        <dbReference type="Pfam" id="PF11412"/>
    </source>
</evidence>
<dbReference type="EMBL" id="JZUY01000051">
    <property type="protein sequence ID" value="KLC01959.1"/>
    <property type="molecule type" value="Genomic_DNA"/>
</dbReference>
<dbReference type="Gene3D" id="2.60.40.1250">
    <property type="entry name" value="Thiol:disulfide interchange protein DsbD, N-terminal domain"/>
    <property type="match status" value="1"/>
</dbReference>
<organism evidence="4 6">
    <name type="scientific">Xanthomonas perforans</name>
    <dbReference type="NCBI Taxonomy" id="442694"/>
    <lineage>
        <taxon>Bacteria</taxon>
        <taxon>Pseudomonadati</taxon>
        <taxon>Pseudomonadota</taxon>
        <taxon>Gammaproteobacteria</taxon>
        <taxon>Lysobacterales</taxon>
        <taxon>Lysobacteraceae</taxon>
        <taxon>Xanthomonas</taxon>
    </lineage>
</organism>
<feature type="domain" description="Thiol:disulfide interchange protein DsbD N-terminal" evidence="2">
    <location>
        <begin position="23"/>
        <end position="135"/>
    </location>
</feature>
<gene>
    <name evidence="4" type="ORF">G3W61_19680</name>
    <name evidence="3" type="ORF">XP315_20545</name>
</gene>
<reference evidence="3 5" key="1">
    <citation type="submission" date="2015-02" db="EMBL/GenBank/DDBJ databases">
        <title>Whole genome sequencing of multiple isolates of three species of pepper and tomato-infecting xanthomonads reveals genetic diversity in field strains and pinpoints effectors responsible for host specificity.</title>
        <authorList>
            <person name="Schwartz A."/>
            <person name="Dahlbeck D."/>
            <person name="Staskawicz B."/>
            <person name="Bart R."/>
            <person name="Potnis N."/>
            <person name="Minsavage G."/>
            <person name="Timilsina S."/>
            <person name="Goss E."/>
            <person name="Jones J."/>
            <person name="Vallad G."/>
            <person name="Barak J."/>
            <person name="Miller S."/>
            <person name="Ritchie D."/>
            <person name="Martins J.Jr."/>
            <person name="Patane J.S."/>
            <person name="Setubal J.C."/>
        </authorList>
    </citation>
    <scope>NUCLEOTIDE SEQUENCE [LARGE SCALE GENOMIC DNA]</scope>
    <source>
        <strain evidence="3 5">Xp3-15</strain>
    </source>
</reference>
<evidence type="ECO:0000313" key="3">
    <source>
        <dbReference type="EMBL" id="KLC01959.1"/>
    </source>
</evidence>
<dbReference type="InterPro" id="IPR028250">
    <property type="entry name" value="DsbDN"/>
</dbReference>
<dbReference type="AlphaFoldDB" id="A0A6L9VTY3"/>
<evidence type="ECO:0000313" key="4">
    <source>
        <dbReference type="EMBL" id="NEL78440.1"/>
    </source>
</evidence>
<feature type="signal peptide" evidence="1">
    <location>
        <begin position="1"/>
        <end position="19"/>
    </location>
</feature>
<evidence type="ECO:0000313" key="5">
    <source>
        <dbReference type="Proteomes" id="UP000035369"/>
    </source>
</evidence>
<name>A0A6L9VTY3_XANPE</name>
<feature type="chain" id="PRO_5044644598" description="Thiol:disulfide interchange protein DsbD N-terminal domain-containing protein" evidence="1">
    <location>
        <begin position="20"/>
        <end position="137"/>
    </location>
</feature>
<comment type="caution">
    <text evidence="4">The sequence shown here is derived from an EMBL/GenBank/DDBJ whole genome shotgun (WGS) entry which is preliminary data.</text>
</comment>
<dbReference type="Pfam" id="PF11412">
    <property type="entry name" value="DsbD_N"/>
    <property type="match status" value="1"/>
</dbReference>
<keyword evidence="5" id="KW-1185">Reference proteome</keyword>
<evidence type="ECO:0000313" key="6">
    <source>
        <dbReference type="Proteomes" id="UP000471082"/>
    </source>
</evidence>
<dbReference type="Proteomes" id="UP000471082">
    <property type="component" value="Unassembled WGS sequence"/>
</dbReference>
<proteinExistence type="predicted"/>